<evidence type="ECO:0000256" key="5">
    <source>
        <dbReference type="ARBA" id="ARBA00023212"/>
    </source>
</evidence>
<dbReference type="EMBL" id="LGAV01000004">
    <property type="protein sequence ID" value="KOS14433.1"/>
    <property type="molecule type" value="Genomic_DNA"/>
</dbReference>
<dbReference type="Gene3D" id="2.160.10.10">
    <property type="entry name" value="Hexapeptide repeat proteins"/>
    <property type="match status" value="1"/>
</dbReference>
<evidence type="ECO:0000256" key="2">
    <source>
        <dbReference type="ARBA" id="ARBA00007719"/>
    </source>
</evidence>
<gene>
    <name evidence="7" type="ORF">Malapachy_3986</name>
</gene>
<dbReference type="PANTHER" id="PTHR13072">
    <property type="entry name" value="DYNACTIN 6"/>
    <property type="match status" value="1"/>
</dbReference>
<dbReference type="InterPro" id="IPR027777">
    <property type="entry name" value="DCTN6"/>
</dbReference>
<dbReference type="PANTHER" id="PTHR13072:SF0">
    <property type="entry name" value="DYNACTIN SUBUNIT 6"/>
    <property type="match status" value="1"/>
</dbReference>
<evidence type="ECO:0000256" key="1">
    <source>
        <dbReference type="ARBA" id="ARBA00004245"/>
    </source>
</evidence>
<dbReference type="SUPFAM" id="SSF51161">
    <property type="entry name" value="Trimeric LpxA-like enzymes"/>
    <property type="match status" value="1"/>
</dbReference>
<proteinExistence type="inferred from homology"/>
<name>A0A0M9VPH1_9BASI</name>
<evidence type="ECO:0000256" key="6">
    <source>
        <dbReference type="ARBA" id="ARBA00034687"/>
    </source>
</evidence>
<dbReference type="GO" id="GO:0070840">
    <property type="term" value="F:dynein complex binding"/>
    <property type="evidence" value="ECO:0007669"/>
    <property type="project" value="TreeGrafter"/>
</dbReference>
<dbReference type="GO" id="GO:0007052">
    <property type="term" value="P:mitotic spindle organization"/>
    <property type="evidence" value="ECO:0007669"/>
    <property type="project" value="TreeGrafter"/>
</dbReference>
<dbReference type="CDD" id="cd04646">
    <property type="entry name" value="LbH_Dynactin_6"/>
    <property type="match status" value="1"/>
</dbReference>
<organism evidence="7 8">
    <name type="scientific">Malassezia pachydermatis</name>
    <dbReference type="NCBI Taxonomy" id="77020"/>
    <lineage>
        <taxon>Eukaryota</taxon>
        <taxon>Fungi</taxon>
        <taxon>Dikarya</taxon>
        <taxon>Basidiomycota</taxon>
        <taxon>Ustilaginomycotina</taxon>
        <taxon>Malasseziomycetes</taxon>
        <taxon>Malasseziales</taxon>
        <taxon>Malasseziaceae</taxon>
        <taxon>Malassezia</taxon>
    </lineage>
</organism>
<protein>
    <recommendedName>
        <fullName evidence="3">Dynactin subunit 6</fullName>
    </recommendedName>
</protein>
<reference evidence="7 8" key="1">
    <citation type="submission" date="2015-07" db="EMBL/GenBank/DDBJ databases">
        <title>Draft Genome Sequence of Malassezia furfur CBS1878 and Malassezia pachydermatis CBS1879.</title>
        <authorList>
            <person name="Triana S."/>
            <person name="Ohm R."/>
            <person name="Gonzalez A."/>
            <person name="DeCock H."/>
            <person name="Restrepo S."/>
            <person name="Celis A."/>
        </authorList>
    </citation>
    <scope>NUCLEOTIDE SEQUENCE [LARGE SCALE GENOMIC DNA]</scope>
    <source>
        <strain evidence="7 8">CBS 1879</strain>
    </source>
</reference>
<dbReference type="InterPro" id="IPR011004">
    <property type="entry name" value="Trimer_LpxA-like_sf"/>
</dbReference>
<dbReference type="OrthoDB" id="2355at2759"/>
<keyword evidence="5" id="KW-0206">Cytoskeleton</keyword>
<evidence type="ECO:0000313" key="8">
    <source>
        <dbReference type="Proteomes" id="UP000037751"/>
    </source>
</evidence>
<evidence type="ECO:0000256" key="3">
    <source>
        <dbReference type="ARBA" id="ARBA00016573"/>
    </source>
</evidence>
<dbReference type="AlphaFoldDB" id="A0A0M9VPH1"/>
<evidence type="ECO:0000256" key="4">
    <source>
        <dbReference type="ARBA" id="ARBA00022490"/>
    </source>
</evidence>
<dbReference type="VEuPathDB" id="FungiDB:Malapachy_3986"/>
<dbReference type="RefSeq" id="XP_017992065.1">
    <property type="nucleotide sequence ID" value="XM_018138442.1"/>
</dbReference>
<dbReference type="GO" id="GO:0005869">
    <property type="term" value="C:dynactin complex"/>
    <property type="evidence" value="ECO:0007669"/>
    <property type="project" value="InterPro"/>
</dbReference>
<accession>A0A0M9VPH1</accession>
<dbReference type="STRING" id="77020.A0A0M9VPH1"/>
<comment type="similarity">
    <text evidence="2">Belongs to the dynactin subunits 5/6 family. Dynactin subunit 6 subfamily.</text>
</comment>
<comment type="subcellular location">
    <subcellularLocation>
        <location evidence="1">Cytoplasm</location>
        <location evidence="1">Cytoskeleton</location>
    </subcellularLocation>
</comment>
<comment type="caution">
    <text evidence="7">The sequence shown here is derived from an EMBL/GenBank/DDBJ whole genome shotgun (WGS) entry which is preliminary data.</text>
</comment>
<keyword evidence="8" id="KW-1185">Reference proteome</keyword>
<evidence type="ECO:0000313" key="7">
    <source>
        <dbReference type="EMBL" id="KOS14433.1"/>
    </source>
</evidence>
<keyword evidence="4" id="KW-0963">Cytoplasm</keyword>
<dbReference type="Proteomes" id="UP000037751">
    <property type="component" value="Unassembled WGS sequence"/>
</dbReference>
<sequence length="175" mass="19112">MPSEQLTIHARVILPADTDVRGRVTIGAGTVVHPRAKIDATLGPITVGENCLLEEHVHLISTDKGMTIGDGNVFRVHAHVSSPQIGNCNVFETGCHVSDSQTISNFCILSAGCKLGHSDHEHSMLPERTVVYGHDAMQHVWSGDGMGQHLALHAKHLQYLRDTIPRSHKLRVIRS</sequence>
<comment type="function">
    <text evidence="6">Part of the dynactin complex that activates the molecular motor dynein for ultra-processive transport along microtubules.</text>
</comment>
<dbReference type="GeneID" id="28730318"/>